<dbReference type="Pfam" id="PF04075">
    <property type="entry name" value="F420H2_quin_red"/>
    <property type="match status" value="1"/>
</dbReference>
<sequence>MPKAYQRNFIVKFVNTLVTFLTKLGIAPKNQYILEVKGRKSGKIYTTPVILVVENTRRWLVSPYGEVQWVKNARAVGQVTLKRKGLTETVTITEIDGTERGEILKKYLKLASITQPYFNVSVDATLEAFEAEGKLHPVFSISV</sequence>
<dbReference type="EMBL" id="JACATZ010000003">
    <property type="protein sequence ID" value="NWJ47910.1"/>
    <property type="molecule type" value="Genomic_DNA"/>
</dbReference>
<dbReference type="InterPro" id="IPR012349">
    <property type="entry name" value="Split_barrel_FMN-bd"/>
</dbReference>
<accession>A0A8T7M6Y1</accession>
<dbReference type="GO" id="GO:0016491">
    <property type="term" value="F:oxidoreductase activity"/>
    <property type="evidence" value="ECO:0007669"/>
    <property type="project" value="InterPro"/>
</dbReference>
<protein>
    <submittedName>
        <fullName evidence="1">Nitroreductase family deazaflavin-dependent oxidoreductase</fullName>
    </submittedName>
</protein>
<evidence type="ECO:0000313" key="3">
    <source>
        <dbReference type="Proteomes" id="UP000521676"/>
    </source>
</evidence>
<dbReference type="InterPro" id="IPR004378">
    <property type="entry name" value="F420H2_quin_Rdtase"/>
</dbReference>
<name>A0A8T7M6Y1_9CHLR</name>
<evidence type="ECO:0000313" key="1">
    <source>
        <dbReference type="EMBL" id="NWJ47910.1"/>
    </source>
</evidence>
<dbReference type="AlphaFoldDB" id="A0A8T7M6Y1"/>
<organism evidence="1 3">
    <name type="scientific">Candidatus Chlorohelix allophototropha</name>
    <dbReference type="NCBI Taxonomy" id="3003348"/>
    <lineage>
        <taxon>Bacteria</taxon>
        <taxon>Bacillati</taxon>
        <taxon>Chloroflexota</taxon>
        <taxon>Chloroflexia</taxon>
        <taxon>Candidatus Chloroheliales</taxon>
        <taxon>Candidatus Chloroheliaceae</taxon>
        <taxon>Candidatus Chlorohelix</taxon>
    </lineage>
</organism>
<evidence type="ECO:0000313" key="4">
    <source>
        <dbReference type="Proteomes" id="UP001431572"/>
    </source>
</evidence>
<reference evidence="2" key="2">
    <citation type="journal article" date="2024" name="Nature">
        <title>Anoxygenic phototroph of the Chloroflexota uses a type I reaction centre.</title>
        <authorList>
            <person name="Tsuji J.M."/>
            <person name="Shaw N.A."/>
            <person name="Nagashima S."/>
            <person name="Venkiteswaran J.J."/>
            <person name="Schiff S.L."/>
            <person name="Watanabe T."/>
            <person name="Fukui M."/>
            <person name="Hanada S."/>
            <person name="Tank M."/>
            <person name="Neufeld J.D."/>
        </authorList>
    </citation>
    <scope>NUCLEOTIDE SEQUENCE</scope>
    <source>
        <strain evidence="2">L227-S17</strain>
    </source>
</reference>
<reference evidence="1 3" key="1">
    <citation type="submission" date="2020-06" db="EMBL/GenBank/DDBJ databases">
        <title>Anoxygenic phototrophic Chloroflexota member uses a Type I reaction center.</title>
        <authorList>
            <person name="Tsuji J.M."/>
            <person name="Shaw N.A."/>
            <person name="Nagashima S."/>
            <person name="Venkiteswaran J."/>
            <person name="Schiff S.L."/>
            <person name="Hanada S."/>
            <person name="Tank M."/>
            <person name="Neufeld J.D."/>
        </authorList>
    </citation>
    <scope>NUCLEOTIDE SEQUENCE [LARGE SCALE GENOMIC DNA]</scope>
    <source>
        <strain evidence="1">L227-S17</strain>
    </source>
</reference>
<evidence type="ECO:0000313" key="2">
    <source>
        <dbReference type="EMBL" id="WJW69814.1"/>
    </source>
</evidence>
<dbReference type="Gene3D" id="2.30.110.10">
    <property type="entry name" value="Electron Transport, Fmn-binding Protein, Chain A"/>
    <property type="match status" value="1"/>
</dbReference>
<proteinExistence type="predicted"/>
<dbReference type="RefSeq" id="WP_341471686.1">
    <property type="nucleotide sequence ID" value="NZ_CP128400.1"/>
</dbReference>
<dbReference type="EMBL" id="CP128400">
    <property type="protein sequence ID" value="WJW69814.1"/>
    <property type="molecule type" value="Genomic_DNA"/>
</dbReference>
<keyword evidence="4" id="KW-1185">Reference proteome</keyword>
<dbReference type="Proteomes" id="UP001431572">
    <property type="component" value="Chromosome 2"/>
</dbReference>
<dbReference type="NCBIfam" id="TIGR00026">
    <property type="entry name" value="hi_GC_TIGR00026"/>
    <property type="match status" value="1"/>
</dbReference>
<dbReference type="Proteomes" id="UP000521676">
    <property type="component" value="Unassembled WGS sequence"/>
</dbReference>
<gene>
    <name evidence="1" type="ORF">HXX08_18815</name>
    <name evidence="2" type="ORF">OZ401_003444</name>
</gene>